<dbReference type="AlphaFoldDB" id="A0A7W6SAH8"/>
<comment type="caution">
    <text evidence="3">The sequence shown here is derived from an EMBL/GenBank/DDBJ whole genome shotgun (WGS) entry which is preliminary data.</text>
</comment>
<keyword evidence="7" id="KW-1185">Reference proteome</keyword>
<proteinExistence type="predicted"/>
<feature type="domain" description="GXWXG" evidence="1">
    <location>
        <begin position="17"/>
        <end position="74"/>
    </location>
</feature>
<evidence type="ECO:0000313" key="4">
    <source>
        <dbReference type="EMBL" id="MBB4412310.1"/>
    </source>
</evidence>
<dbReference type="EMBL" id="JACIGW010000003">
    <property type="protein sequence ID" value="MBB4349468.1"/>
    <property type="molecule type" value="Genomic_DNA"/>
</dbReference>
<evidence type="ECO:0000259" key="1">
    <source>
        <dbReference type="Pfam" id="PF14231"/>
    </source>
</evidence>
<evidence type="ECO:0008006" key="9">
    <source>
        <dbReference type="Google" id="ProtNLM"/>
    </source>
</evidence>
<evidence type="ECO:0000313" key="3">
    <source>
        <dbReference type="EMBL" id="MBB4349468.1"/>
    </source>
</evidence>
<dbReference type="Proteomes" id="UP000576087">
    <property type="component" value="Unassembled WGS sequence"/>
</dbReference>
<evidence type="ECO:0000259" key="2">
    <source>
        <dbReference type="Pfam" id="PF14232"/>
    </source>
</evidence>
<evidence type="ECO:0000313" key="8">
    <source>
        <dbReference type="Proteomes" id="UP000576087"/>
    </source>
</evidence>
<dbReference type="RefSeq" id="WP_183824764.1">
    <property type="nucleotide sequence ID" value="NZ_JACIGW010000003.1"/>
</dbReference>
<dbReference type="Proteomes" id="UP000524535">
    <property type="component" value="Unassembled WGS sequence"/>
</dbReference>
<dbReference type="Proteomes" id="UP000520770">
    <property type="component" value="Unassembled WGS sequence"/>
</dbReference>
<dbReference type="InterPro" id="IPR025568">
    <property type="entry name" value="DUF4334"/>
</dbReference>
<dbReference type="Gene3D" id="2.40.128.580">
    <property type="entry name" value="GXWXG domain"/>
    <property type="match status" value="1"/>
</dbReference>
<dbReference type="EMBL" id="JACIGY010000003">
    <property type="protein sequence ID" value="MBB4412310.1"/>
    <property type="molecule type" value="Genomic_DNA"/>
</dbReference>
<dbReference type="Pfam" id="PF14232">
    <property type="entry name" value="DUF4334"/>
    <property type="match status" value="1"/>
</dbReference>
<accession>A0A7W6SAH8</accession>
<feature type="domain" description="DUF4334" evidence="2">
    <location>
        <begin position="119"/>
        <end position="171"/>
    </location>
</feature>
<dbReference type="EMBL" id="JACIHM010000003">
    <property type="protein sequence ID" value="MBB4446941.1"/>
    <property type="molecule type" value="Genomic_DNA"/>
</dbReference>
<sequence>MRNTRLQSTLQSEIADWFKALETVHPEDMIGLWKGSGHPSGHPLDGVLENLHWFGKRFHPDMRADALLFEGDQGELVAIEPAFFPIRWALRFASLGRTARARNLFSHLRPRLRAKGTTASLERRIDEGVLTTAMVYDRQPIVDFFRRSDDMVVGKMVVSGDPRPYFFRLLRV</sequence>
<evidence type="ECO:0000313" key="7">
    <source>
        <dbReference type="Proteomes" id="UP000524535"/>
    </source>
</evidence>
<gene>
    <name evidence="4" type="ORF">GGE31_002823</name>
    <name evidence="3" type="ORF">GGE33_003230</name>
    <name evidence="5" type="ORF">GGE35_002763</name>
</gene>
<organism evidence="3 6">
    <name type="scientific">Aliirhizobium cellulosilyticum</name>
    <dbReference type="NCBI Taxonomy" id="393664"/>
    <lineage>
        <taxon>Bacteria</taxon>
        <taxon>Pseudomonadati</taxon>
        <taxon>Pseudomonadota</taxon>
        <taxon>Alphaproteobacteria</taxon>
        <taxon>Hyphomicrobiales</taxon>
        <taxon>Rhizobiaceae</taxon>
        <taxon>Aliirhizobium</taxon>
    </lineage>
</organism>
<name>A0A7W6SAH8_9HYPH</name>
<dbReference type="InterPro" id="IPR025951">
    <property type="entry name" value="GXWXG_dom"/>
</dbReference>
<reference evidence="6 7" key="1">
    <citation type="submission" date="2020-08" db="EMBL/GenBank/DDBJ databases">
        <title>Genomic Encyclopedia of Type Strains, Phase IV (KMG-V): Genome sequencing to study the core and pangenomes of soil and plant-associated prokaryotes.</title>
        <authorList>
            <person name="Whitman W."/>
        </authorList>
    </citation>
    <scope>NUCLEOTIDE SEQUENCE [LARGE SCALE GENOMIC DNA]</scope>
    <source>
        <strain evidence="4 7">SEMIA 444</strain>
        <strain evidence="3 6">SEMIA 448</strain>
        <strain evidence="5 8">SEMIA 452</strain>
    </source>
</reference>
<evidence type="ECO:0000313" key="5">
    <source>
        <dbReference type="EMBL" id="MBB4446941.1"/>
    </source>
</evidence>
<protein>
    <recommendedName>
        <fullName evidence="9">DUF4334 domain-containing protein</fullName>
    </recommendedName>
</protein>
<evidence type="ECO:0000313" key="6">
    <source>
        <dbReference type="Proteomes" id="UP000520770"/>
    </source>
</evidence>
<dbReference type="Pfam" id="PF14231">
    <property type="entry name" value="GXWXG"/>
    <property type="match status" value="1"/>
</dbReference>